<feature type="region of interest" description="Disordered" evidence="1">
    <location>
        <begin position="50"/>
        <end position="69"/>
    </location>
</feature>
<sequence>MPPTTPHPQRLSINHCRNPHPNEMTLKANNVEDIKTDCFEYAASLRETDSKGMHASNDNGSPHTGIPLPLFSQLNRASRRELLGLLTPSGRYISEIGNPTNATRHKFSLPPGCTPKFRGGQDKEGEASTSFNIGFTLSDAVQGEIEDPLCLRSSSCRTRLFERLHILFQSVPGALYQLKKRTRTLKGLSYVPNFGDDGSSTDEEIDMREVTRWMGEGGSATLDLVAFDEDDEGVKFLATGVPEKSLEREQGTLLEDVQLLFTTIVCGVMDLTEGGDVGLLADGNGLATKGSMDEGDEDRCTSIAVADDQDFERGAFDPRPAIAVAILLSSRLATEFFSSAVRRVARRG</sequence>
<dbReference type="AlphaFoldDB" id="A0AAD5V0K0"/>
<dbReference type="EMBL" id="JANAWD010000248">
    <property type="protein sequence ID" value="KAJ3482972.1"/>
    <property type="molecule type" value="Genomic_DNA"/>
</dbReference>
<keyword evidence="3" id="KW-1185">Reference proteome</keyword>
<protein>
    <submittedName>
        <fullName evidence="2">Uncharacterized protein</fullName>
    </submittedName>
</protein>
<accession>A0AAD5V0K0</accession>
<organism evidence="2 3">
    <name type="scientific">Meripilus lineatus</name>
    <dbReference type="NCBI Taxonomy" id="2056292"/>
    <lineage>
        <taxon>Eukaryota</taxon>
        <taxon>Fungi</taxon>
        <taxon>Dikarya</taxon>
        <taxon>Basidiomycota</taxon>
        <taxon>Agaricomycotina</taxon>
        <taxon>Agaricomycetes</taxon>
        <taxon>Polyporales</taxon>
        <taxon>Meripilaceae</taxon>
        <taxon>Meripilus</taxon>
    </lineage>
</organism>
<evidence type="ECO:0000313" key="3">
    <source>
        <dbReference type="Proteomes" id="UP001212997"/>
    </source>
</evidence>
<evidence type="ECO:0000256" key="1">
    <source>
        <dbReference type="SAM" id="MobiDB-lite"/>
    </source>
</evidence>
<proteinExistence type="predicted"/>
<gene>
    <name evidence="2" type="ORF">NLI96_g6618</name>
</gene>
<dbReference type="Proteomes" id="UP001212997">
    <property type="component" value="Unassembled WGS sequence"/>
</dbReference>
<name>A0AAD5V0K0_9APHY</name>
<comment type="caution">
    <text evidence="2">The sequence shown here is derived from an EMBL/GenBank/DDBJ whole genome shotgun (WGS) entry which is preliminary data.</text>
</comment>
<evidence type="ECO:0000313" key="2">
    <source>
        <dbReference type="EMBL" id="KAJ3482972.1"/>
    </source>
</evidence>
<reference evidence="2" key="1">
    <citation type="submission" date="2022-07" db="EMBL/GenBank/DDBJ databases">
        <title>Genome Sequence of Physisporinus lineatus.</title>
        <authorList>
            <person name="Buettner E."/>
        </authorList>
    </citation>
    <scope>NUCLEOTIDE SEQUENCE</scope>
    <source>
        <strain evidence="2">VT162</strain>
    </source>
</reference>